<sequence>MRSRLHWKRGEDRLHPLSPRHLFLRTAQRRRYRCVLVALLIFVLCASMAPLTQAVAPYRSPEDYGPSPQALQHRNECRQQISDSMPGKIESEEFVARTDHEYFRYVVRHALREVLFICDARTGQIRRQIDIWGDL</sequence>
<keyword evidence="2" id="KW-1185">Reference proteome</keyword>
<dbReference type="EMBL" id="NJGV01000011">
    <property type="protein sequence ID" value="OWY34046.1"/>
    <property type="molecule type" value="Genomic_DNA"/>
</dbReference>
<accession>A0A225SWL3</accession>
<dbReference type="Proteomes" id="UP000214747">
    <property type="component" value="Unassembled WGS sequence"/>
</dbReference>
<dbReference type="RefSeq" id="WP_088755651.1">
    <property type="nucleotide sequence ID" value="NZ_JARJFG010000007.1"/>
</dbReference>
<reference evidence="1 2" key="1">
    <citation type="journal article" date="2010" name="Int. J. Syst. Evol. Microbiol.">
        <title>Reclassification of Herbaspirillum putei as a later heterotypic synonym of Herbaspirillum huttiense, with the description of H. huttiense subsp. huttiense subsp. nov. and H. huttiense subsp. putei subsp. nov., comb. nov., and description of Herbaspirillum aquaticum sp. nov.</title>
        <authorList>
            <person name="Dobritsa A.P."/>
            <person name="Reddy M.C."/>
            <person name="Samadpour M."/>
        </authorList>
    </citation>
    <scope>NUCLEOTIDE SEQUENCE [LARGE SCALE GENOMIC DNA]</scope>
    <source>
        <strain evidence="1 2">IEH 4430</strain>
    </source>
</reference>
<evidence type="ECO:0000313" key="1">
    <source>
        <dbReference type="EMBL" id="OWY34046.1"/>
    </source>
</evidence>
<gene>
    <name evidence="1" type="ORF">CEJ45_13720</name>
</gene>
<organism evidence="1 2">
    <name type="scientific">Herbaspirillum aquaticum</name>
    <dbReference type="NCBI Taxonomy" id="568783"/>
    <lineage>
        <taxon>Bacteria</taxon>
        <taxon>Pseudomonadati</taxon>
        <taxon>Pseudomonadota</taxon>
        <taxon>Betaproteobacteria</taxon>
        <taxon>Burkholderiales</taxon>
        <taxon>Oxalobacteraceae</taxon>
        <taxon>Herbaspirillum</taxon>
    </lineage>
</organism>
<proteinExistence type="predicted"/>
<name>A0A225SWL3_9BURK</name>
<dbReference type="AlphaFoldDB" id="A0A225SWL3"/>
<comment type="caution">
    <text evidence="1">The sequence shown here is derived from an EMBL/GenBank/DDBJ whole genome shotgun (WGS) entry which is preliminary data.</text>
</comment>
<protein>
    <submittedName>
        <fullName evidence="1">Uncharacterized protein</fullName>
    </submittedName>
</protein>
<evidence type="ECO:0000313" key="2">
    <source>
        <dbReference type="Proteomes" id="UP000214747"/>
    </source>
</evidence>